<protein>
    <submittedName>
        <fullName evidence="1">Uncharacterized protein</fullName>
    </submittedName>
</protein>
<proteinExistence type="predicted"/>
<accession>A0ACC2KKH4</accession>
<keyword evidence="2" id="KW-1185">Reference proteome</keyword>
<reference evidence="1 2" key="1">
    <citation type="journal article" date="2022" name="Hortic Res">
        <title>A haplotype resolved chromosomal level avocado genome allows analysis of novel avocado genes.</title>
        <authorList>
            <person name="Nath O."/>
            <person name="Fletcher S.J."/>
            <person name="Hayward A."/>
            <person name="Shaw L.M."/>
            <person name="Masouleh A.K."/>
            <person name="Furtado A."/>
            <person name="Henry R.J."/>
            <person name="Mitter N."/>
        </authorList>
    </citation>
    <scope>NUCLEOTIDE SEQUENCE [LARGE SCALE GENOMIC DNA]</scope>
    <source>
        <strain evidence="2">cv. Hass</strain>
    </source>
</reference>
<evidence type="ECO:0000313" key="1">
    <source>
        <dbReference type="EMBL" id="KAJ8621650.1"/>
    </source>
</evidence>
<gene>
    <name evidence="1" type="ORF">MRB53_030179</name>
</gene>
<comment type="caution">
    <text evidence="1">The sequence shown here is derived from an EMBL/GenBank/DDBJ whole genome shotgun (WGS) entry which is preliminary data.</text>
</comment>
<organism evidence="1 2">
    <name type="scientific">Persea americana</name>
    <name type="common">Avocado</name>
    <dbReference type="NCBI Taxonomy" id="3435"/>
    <lineage>
        <taxon>Eukaryota</taxon>
        <taxon>Viridiplantae</taxon>
        <taxon>Streptophyta</taxon>
        <taxon>Embryophyta</taxon>
        <taxon>Tracheophyta</taxon>
        <taxon>Spermatophyta</taxon>
        <taxon>Magnoliopsida</taxon>
        <taxon>Magnoliidae</taxon>
        <taxon>Laurales</taxon>
        <taxon>Lauraceae</taxon>
        <taxon>Persea</taxon>
    </lineage>
</organism>
<name>A0ACC2KKH4_PERAE</name>
<dbReference type="EMBL" id="CM056818">
    <property type="protein sequence ID" value="KAJ8621650.1"/>
    <property type="molecule type" value="Genomic_DNA"/>
</dbReference>
<dbReference type="Proteomes" id="UP001234297">
    <property type="component" value="Chromosome 10"/>
</dbReference>
<evidence type="ECO:0000313" key="2">
    <source>
        <dbReference type="Proteomes" id="UP001234297"/>
    </source>
</evidence>
<sequence length="521" mass="59347">MDENRPLLRQRWANQEKTKSRSPFGTAIQARLAGFRGESLGDEKLQRWFPTENKPNKALFLSISSSVRRLPTKSPSPIWRTSQHLRFKPLSEIPDLFRSTAPDFQIDPAPRNRSLLFPRLWLTQRFMEYGWTEPCMWMIEVKTNIPYQDNGNDYKTHTTLVETSLSLSLSLSISKKKKKMQSRGSNNRLSRMASRSRISTVMLSMIATMATIYVAGRLWQDAENRVYLIKELDKRTGKGQSAISVADTLKVIACREQQKTLVALEMELAAARHEGFISKYSSETNGTHSRKRLLAVIGIFTDFGRKNNRDAIRKSWLPTGAALKKLEEDKGIIVRFVIGRSANRGDSLDRAIDNENRQTNDFIILDNHVEASEEIPKKTKVFFSNAADTWEAEFYAKVNDDVYVNLDALGTMLATHLDEPRVYIGCMKSGEVFSEANHKWYEPDWWKFGDGKSYFRHASGEMYVISQALAQFVSINRSILRTYAHDDVTVGSWFIGIDVKHVDEGKLCCSLWSSGAICAAV</sequence>